<protein>
    <submittedName>
        <fullName evidence="3">Protein related to arylsulfate sulfotransferase involved in siderophore biosynthesis</fullName>
    </submittedName>
</protein>
<evidence type="ECO:0000256" key="1">
    <source>
        <dbReference type="SAM" id="MobiDB-lite"/>
    </source>
</evidence>
<dbReference type="InterPro" id="IPR038268">
    <property type="entry name" value="RHH_sf"/>
</dbReference>
<sequence length="148" mass="16222">MHNDESGDRRGEPELLREYAVVKRSVVVGGHKTSVSLEDAFWTSLKDIATRQGITLSTQIASIDTNRRTSNLSSAIRLYVLEHFRMRATSTCPPSGLLRQFRSFREGRISGSSQPIWSADETEIRAGESTGRAGREGHPPGNAPAVLG</sequence>
<dbReference type="STRING" id="323098.Nwi_2356"/>
<feature type="domain" description="Ribbon-helix-helix" evidence="2">
    <location>
        <begin position="22"/>
        <end position="83"/>
    </location>
</feature>
<dbReference type="HOGENOM" id="CLU_1756930_0_0_5"/>
<dbReference type="eggNOG" id="COG4321">
    <property type="taxonomic scope" value="Bacteria"/>
</dbReference>
<reference evidence="3 4" key="1">
    <citation type="journal article" date="2006" name="Appl. Environ. Microbiol.">
        <title>Genome sequence of the chemolithoautotrophic nitrite-oxidizing bacterium Nitrobacter winogradskyi Nb-255.</title>
        <authorList>
            <person name="Starkenburg S.R."/>
            <person name="Chain P.S."/>
            <person name="Sayavedra-Soto L.A."/>
            <person name="Hauser L."/>
            <person name="Land M.L."/>
            <person name="Larimer F.W."/>
            <person name="Malfatti S.A."/>
            <person name="Klotz M.G."/>
            <person name="Bottomley P.J."/>
            <person name="Arp D.J."/>
            <person name="Hickey W.J."/>
        </authorList>
    </citation>
    <scope>NUCLEOTIDE SEQUENCE [LARGE SCALE GENOMIC DNA]</scope>
    <source>
        <strain evidence="4">ATCC 25391 / DSM 10237 / CIP 104748 / NCIMB 11846 / Nb-255</strain>
    </source>
</reference>
<dbReference type="EMBL" id="CP000115">
    <property type="protein sequence ID" value="ABA05610.1"/>
    <property type="molecule type" value="Genomic_DNA"/>
</dbReference>
<dbReference type="GO" id="GO:0016740">
    <property type="term" value="F:transferase activity"/>
    <property type="evidence" value="ECO:0007669"/>
    <property type="project" value="UniProtKB-KW"/>
</dbReference>
<dbReference type="Gene3D" id="1.10.3990.20">
    <property type="entry name" value="protein bp1543"/>
    <property type="match status" value="1"/>
</dbReference>
<dbReference type="Pfam" id="PF13467">
    <property type="entry name" value="RHH_4"/>
    <property type="match status" value="1"/>
</dbReference>
<accession>Q3SQ31</accession>
<evidence type="ECO:0000313" key="4">
    <source>
        <dbReference type="Proteomes" id="UP000002531"/>
    </source>
</evidence>
<proteinExistence type="predicted"/>
<dbReference type="Proteomes" id="UP000002531">
    <property type="component" value="Chromosome"/>
</dbReference>
<dbReference type="AlphaFoldDB" id="Q3SQ31"/>
<evidence type="ECO:0000259" key="2">
    <source>
        <dbReference type="Pfam" id="PF13467"/>
    </source>
</evidence>
<feature type="region of interest" description="Disordered" evidence="1">
    <location>
        <begin position="124"/>
        <end position="148"/>
    </location>
</feature>
<organism evidence="3 4">
    <name type="scientific">Nitrobacter winogradskyi (strain ATCC 25391 / DSM 10237 / CIP 104748 / NCIMB 11846 / Nb-255)</name>
    <dbReference type="NCBI Taxonomy" id="323098"/>
    <lineage>
        <taxon>Bacteria</taxon>
        <taxon>Pseudomonadati</taxon>
        <taxon>Pseudomonadota</taxon>
        <taxon>Alphaproteobacteria</taxon>
        <taxon>Hyphomicrobiales</taxon>
        <taxon>Nitrobacteraceae</taxon>
        <taxon>Nitrobacter</taxon>
    </lineage>
</organism>
<dbReference type="OrthoDB" id="7477016at2"/>
<dbReference type="KEGG" id="nwi:Nwi_2356"/>
<keyword evidence="4" id="KW-1185">Reference proteome</keyword>
<gene>
    <name evidence="3" type="ordered locus">Nwi_2356</name>
</gene>
<name>Q3SQ31_NITWN</name>
<evidence type="ECO:0000313" key="3">
    <source>
        <dbReference type="EMBL" id="ABA05610.1"/>
    </source>
</evidence>
<keyword evidence="3" id="KW-0808">Transferase</keyword>
<dbReference type="InterPro" id="IPR027373">
    <property type="entry name" value="RHH_dom"/>
</dbReference>